<sequence length="206" mass="24421">MENNNYPQANLDLSEILEYANSDENYLEKQRILKQQLPLLQSYAKERDLHSVIKLLKSFPVNIQDEFWREFDENLGPEIQEVFQVNNNPKDEVVLPGETQEVKATKDKRKIKRTSQLHELIMKIALEMAEDLGRKPSAREVWKKIKHESPKSDESGEHDDDVIIQEVTVECIYWRSKYDNEQRLKWSSFDATFSRLWKNKKINAKK</sequence>
<dbReference type="EMBL" id="UINC01098019">
    <property type="protein sequence ID" value="SVC56206.1"/>
    <property type="molecule type" value="Genomic_DNA"/>
</dbReference>
<accession>A0A382N552</accession>
<name>A0A382N552_9ZZZZ</name>
<proteinExistence type="predicted"/>
<organism evidence="1">
    <name type="scientific">marine metagenome</name>
    <dbReference type="NCBI Taxonomy" id="408172"/>
    <lineage>
        <taxon>unclassified sequences</taxon>
        <taxon>metagenomes</taxon>
        <taxon>ecological metagenomes</taxon>
    </lineage>
</organism>
<dbReference type="AlphaFoldDB" id="A0A382N552"/>
<protein>
    <submittedName>
        <fullName evidence="1">Uncharacterized protein</fullName>
    </submittedName>
</protein>
<gene>
    <name evidence="1" type="ORF">METZ01_LOCUS309060</name>
</gene>
<reference evidence="1" key="1">
    <citation type="submission" date="2018-05" db="EMBL/GenBank/DDBJ databases">
        <authorList>
            <person name="Lanie J.A."/>
            <person name="Ng W.-L."/>
            <person name="Kazmierczak K.M."/>
            <person name="Andrzejewski T.M."/>
            <person name="Davidsen T.M."/>
            <person name="Wayne K.J."/>
            <person name="Tettelin H."/>
            <person name="Glass J.I."/>
            <person name="Rusch D."/>
            <person name="Podicherti R."/>
            <person name="Tsui H.-C.T."/>
            <person name="Winkler M.E."/>
        </authorList>
    </citation>
    <scope>NUCLEOTIDE SEQUENCE</scope>
</reference>
<evidence type="ECO:0000313" key="1">
    <source>
        <dbReference type="EMBL" id="SVC56206.1"/>
    </source>
</evidence>